<evidence type="ECO:0000259" key="3">
    <source>
        <dbReference type="PROSITE" id="PS51186"/>
    </source>
</evidence>
<sequence>MTTTATMTTTRLLSPSDDAHLIPYLAALHAMCIHQDGMVATFLPPLDSGRLLGFWRETLAAATAGTRLVAVQLDEPATGANGGLRAVAVLRLPSADTAAHQGRLETLMVSPKARRRGAATALVRLLEAEAAGKGRRLILLNTAAGGPAETVCAKLGYTEYGRVPRCSISPSGAMVDDVFFYKEIA</sequence>
<reference evidence="4" key="1">
    <citation type="submission" date="2016-03" db="EMBL/GenBank/DDBJ databases">
        <title>Draft genome sequence of Rosellinia necatrix.</title>
        <authorList>
            <person name="Kanematsu S."/>
        </authorList>
    </citation>
    <scope>NUCLEOTIDE SEQUENCE [LARGE SCALE GENOMIC DNA]</scope>
    <source>
        <strain evidence="4">W97</strain>
    </source>
</reference>
<evidence type="ECO:0000313" key="4">
    <source>
        <dbReference type="EMBL" id="GAP82900.1"/>
    </source>
</evidence>
<dbReference type="OrthoDB" id="41532at2759"/>
<dbReference type="OMA" id="MPYSETG"/>
<dbReference type="EMBL" id="DF977446">
    <property type="protein sequence ID" value="GAP82900.1"/>
    <property type="molecule type" value="Genomic_DNA"/>
</dbReference>
<dbReference type="InterPro" id="IPR016181">
    <property type="entry name" value="Acyl_CoA_acyltransferase"/>
</dbReference>
<evidence type="ECO:0000313" key="5">
    <source>
        <dbReference type="Proteomes" id="UP000054516"/>
    </source>
</evidence>
<dbReference type="Proteomes" id="UP000054516">
    <property type="component" value="Unassembled WGS sequence"/>
</dbReference>
<dbReference type="PROSITE" id="PS51186">
    <property type="entry name" value="GNAT"/>
    <property type="match status" value="1"/>
</dbReference>
<organism evidence="4">
    <name type="scientific">Rosellinia necatrix</name>
    <name type="common">White root-rot fungus</name>
    <dbReference type="NCBI Taxonomy" id="77044"/>
    <lineage>
        <taxon>Eukaryota</taxon>
        <taxon>Fungi</taxon>
        <taxon>Dikarya</taxon>
        <taxon>Ascomycota</taxon>
        <taxon>Pezizomycotina</taxon>
        <taxon>Sordariomycetes</taxon>
        <taxon>Xylariomycetidae</taxon>
        <taxon>Xylariales</taxon>
        <taxon>Xylariaceae</taxon>
        <taxon>Rosellinia</taxon>
    </lineage>
</organism>
<protein>
    <submittedName>
        <fullName evidence="4">Putative acetyltransferase</fullName>
    </submittedName>
</protein>
<dbReference type="SUPFAM" id="SSF55729">
    <property type="entry name" value="Acyl-CoA N-acyltransferases (Nat)"/>
    <property type="match status" value="1"/>
</dbReference>
<keyword evidence="2" id="KW-0012">Acyltransferase</keyword>
<dbReference type="Pfam" id="PF00583">
    <property type="entry name" value="Acetyltransf_1"/>
    <property type="match status" value="1"/>
</dbReference>
<dbReference type="InterPro" id="IPR000182">
    <property type="entry name" value="GNAT_dom"/>
</dbReference>
<keyword evidence="5" id="KW-1185">Reference proteome</keyword>
<dbReference type="CDD" id="cd04301">
    <property type="entry name" value="NAT_SF"/>
    <property type="match status" value="1"/>
</dbReference>
<keyword evidence="1 4" id="KW-0808">Transferase</keyword>
<evidence type="ECO:0000256" key="2">
    <source>
        <dbReference type="ARBA" id="ARBA00023315"/>
    </source>
</evidence>
<dbReference type="AlphaFoldDB" id="A0A1S7UI74"/>
<dbReference type="GO" id="GO:0016747">
    <property type="term" value="F:acyltransferase activity, transferring groups other than amino-acyl groups"/>
    <property type="evidence" value="ECO:0007669"/>
    <property type="project" value="InterPro"/>
</dbReference>
<proteinExistence type="predicted"/>
<name>A0A1S7UI74_ROSNE</name>
<dbReference type="InterPro" id="IPR050832">
    <property type="entry name" value="Bact_Acetyltransf"/>
</dbReference>
<evidence type="ECO:0000256" key="1">
    <source>
        <dbReference type="ARBA" id="ARBA00022679"/>
    </source>
</evidence>
<dbReference type="PANTHER" id="PTHR43877">
    <property type="entry name" value="AMINOALKYLPHOSPHONATE N-ACETYLTRANSFERASE-RELATED-RELATED"/>
    <property type="match status" value="1"/>
</dbReference>
<gene>
    <name evidence="4" type="ORF">SAMD00023353_0104300</name>
</gene>
<dbReference type="Gene3D" id="3.40.630.30">
    <property type="match status" value="1"/>
</dbReference>
<dbReference type="STRING" id="77044.A0A1S7UI74"/>
<feature type="domain" description="N-acetyltransferase" evidence="3">
    <location>
        <begin position="38"/>
        <end position="185"/>
    </location>
</feature>
<accession>A0A1S7UI74</accession>